<dbReference type="Proteomes" id="UP000593880">
    <property type="component" value="Plasmid unnamed"/>
</dbReference>
<dbReference type="EMBL" id="CP030058">
    <property type="protein sequence ID" value="QOZ64509.1"/>
    <property type="molecule type" value="Genomic_DNA"/>
</dbReference>
<evidence type="ECO:0000313" key="2">
    <source>
        <dbReference type="EMBL" id="QOZ64509.1"/>
    </source>
</evidence>
<proteinExistence type="predicted"/>
<dbReference type="EMBL" id="BMHC01000035">
    <property type="protein sequence ID" value="GGI33885.1"/>
    <property type="molecule type" value="Genomic_DNA"/>
</dbReference>
<keyword evidence="2" id="KW-0614">Plasmid</keyword>
<evidence type="ECO:0000313" key="3">
    <source>
        <dbReference type="Proteomes" id="UP000593880"/>
    </source>
</evidence>
<protein>
    <submittedName>
        <fullName evidence="1">Uncharacterized protein</fullName>
    </submittedName>
</protein>
<keyword evidence="3" id="KW-1185">Reference proteome</keyword>
<evidence type="ECO:0000313" key="4">
    <source>
        <dbReference type="Proteomes" id="UP000625079"/>
    </source>
</evidence>
<sequence>MVSALQTPWSRDPVIKRQWALYNDQSDSAPHPIDTTMRAPCKQQQALSQFERAMSYISSPYQFTHSNHLDHPIKHL</sequence>
<dbReference type="Proteomes" id="UP000625079">
    <property type="component" value="Unassembled WGS sequence"/>
</dbReference>
<geneLocation type="plasmid" evidence="2 3">
    <name>unnamed</name>
</geneLocation>
<organism evidence="1 4">
    <name type="scientific">Bradyrhizobium guangdongense</name>
    <dbReference type="NCBI Taxonomy" id="1325090"/>
    <lineage>
        <taxon>Bacteria</taxon>
        <taxon>Pseudomonadati</taxon>
        <taxon>Pseudomonadota</taxon>
        <taxon>Alphaproteobacteria</taxon>
        <taxon>Hyphomicrobiales</taxon>
        <taxon>Nitrobacteraceae</taxon>
        <taxon>Bradyrhizobium</taxon>
    </lineage>
</organism>
<evidence type="ECO:0000313" key="1">
    <source>
        <dbReference type="EMBL" id="GGI33885.1"/>
    </source>
</evidence>
<accession>A0A410VI01</accession>
<dbReference type="AlphaFoldDB" id="A0A410VI01"/>
<reference evidence="1" key="3">
    <citation type="submission" date="2022-12" db="EMBL/GenBank/DDBJ databases">
        <authorList>
            <person name="Sun Q."/>
            <person name="Zhou Y."/>
        </authorList>
    </citation>
    <scope>NUCLEOTIDE SEQUENCE</scope>
    <source>
        <strain evidence="1">CGMCC 1.15034</strain>
    </source>
</reference>
<reference evidence="2 3" key="2">
    <citation type="submission" date="2018-06" db="EMBL/GenBank/DDBJ databases">
        <title>Comparative genomics of rhizobia nodulating Arachis hypogaea in China.</title>
        <authorList>
            <person name="Li Y."/>
        </authorList>
    </citation>
    <scope>NUCLEOTIDE SEQUENCE [LARGE SCALE GENOMIC DNA]</scope>
    <source>
        <strain evidence="2 3">CCBAU 51658</strain>
        <plasmid evidence="2 3">unnamed</plasmid>
    </source>
</reference>
<name>A0A410VI01_9BRAD</name>
<gene>
    <name evidence="1" type="ORF">GCM10010987_76610</name>
    <name evidence="2" type="ORF">XH86_38230</name>
</gene>
<reference evidence="1" key="1">
    <citation type="journal article" date="2014" name="Int. J. Syst. Evol. Microbiol.">
        <title>Complete genome sequence of Corynebacterium casei LMG S-19264T (=DSM 44701T), isolated from a smear-ripened cheese.</title>
        <authorList>
            <consortium name="US DOE Joint Genome Institute (JGI-PGF)"/>
            <person name="Walter F."/>
            <person name="Albersmeier A."/>
            <person name="Kalinowski J."/>
            <person name="Ruckert C."/>
        </authorList>
    </citation>
    <scope>NUCLEOTIDE SEQUENCE</scope>
    <source>
        <strain evidence="1">CGMCC 1.15034</strain>
    </source>
</reference>